<dbReference type="Pfam" id="PF03446">
    <property type="entry name" value="NAD_binding_2"/>
    <property type="match status" value="1"/>
</dbReference>
<comment type="caution">
    <text evidence="4">The sequence shown here is derived from an EMBL/GenBank/DDBJ whole genome shotgun (WGS) entry which is preliminary data.</text>
</comment>
<dbReference type="Gene3D" id="1.20.1290.10">
    <property type="entry name" value="AhpD-like"/>
    <property type="match status" value="1"/>
</dbReference>
<dbReference type="Pfam" id="PF14833">
    <property type="entry name" value="NAD_binding_11"/>
    <property type="match status" value="1"/>
</dbReference>
<dbReference type="Gene3D" id="3.40.50.720">
    <property type="entry name" value="NAD(P)-binding Rossmann-like Domain"/>
    <property type="match status" value="1"/>
</dbReference>
<dbReference type="PROSITE" id="PS00065">
    <property type="entry name" value="D_2_HYDROXYACID_DH_1"/>
    <property type="match status" value="1"/>
</dbReference>
<dbReference type="InterPro" id="IPR006115">
    <property type="entry name" value="6PGDH_NADP-bd"/>
</dbReference>
<dbReference type="SUPFAM" id="SSF69118">
    <property type="entry name" value="AhpD-like"/>
    <property type="match status" value="1"/>
</dbReference>
<evidence type="ECO:0000259" key="1">
    <source>
        <dbReference type="Pfam" id="PF02627"/>
    </source>
</evidence>
<evidence type="ECO:0000313" key="5">
    <source>
        <dbReference type="Proteomes" id="UP001500466"/>
    </source>
</evidence>
<dbReference type="InterPro" id="IPR008927">
    <property type="entry name" value="6-PGluconate_DH-like_C_sf"/>
</dbReference>
<evidence type="ECO:0000259" key="3">
    <source>
        <dbReference type="Pfam" id="PF14833"/>
    </source>
</evidence>
<dbReference type="InterPro" id="IPR013328">
    <property type="entry name" value="6PGD_dom2"/>
</dbReference>
<dbReference type="InterPro" id="IPR036291">
    <property type="entry name" value="NAD(P)-bd_dom_sf"/>
</dbReference>
<reference evidence="5" key="1">
    <citation type="journal article" date="2019" name="Int. J. Syst. Evol. Microbiol.">
        <title>The Global Catalogue of Microorganisms (GCM) 10K type strain sequencing project: providing services to taxonomists for standard genome sequencing and annotation.</title>
        <authorList>
            <consortium name="The Broad Institute Genomics Platform"/>
            <consortium name="The Broad Institute Genome Sequencing Center for Infectious Disease"/>
            <person name="Wu L."/>
            <person name="Ma J."/>
        </authorList>
    </citation>
    <scope>NUCLEOTIDE SEQUENCE [LARGE SCALE GENOMIC DNA]</scope>
    <source>
        <strain evidence="5">JCM 17986</strain>
    </source>
</reference>
<dbReference type="SUPFAM" id="SSF48179">
    <property type="entry name" value="6-phosphogluconate dehydrogenase C-terminal domain-like"/>
    <property type="match status" value="1"/>
</dbReference>
<dbReference type="PANTHER" id="PTHR43060">
    <property type="entry name" value="3-HYDROXYISOBUTYRATE DEHYDROGENASE-LIKE 1, MITOCHONDRIAL-RELATED"/>
    <property type="match status" value="1"/>
</dbReference>
<dbReference type="PANTHER" id="PTHR43060:SF15">
    <property type="entry name" value="3-HYDROXYISOBUTYRATE DEHYDROGENASE-LIKE 1, MITOCHONDRIAL-RELATED"/>
    <property type="match status" value="1"/>
</dbReference>
<feature type="domain" description="Carboxymuconolactone decarboxylase-like" evidence="1">
    <location>
        <begin position="319"/>
        <end position="388"/>
    </location>
</feature>
<dbReference type="InterPro" id="IPR029752">
    <property type="entry name" value="D-isomer_DH_CS1"/>
</dbReference>
<feature type="domain" description="3-hydroxyisobutyrate dehydrogenase-like NAD-binding" evidence="3">
    <location>
        <begin position="167"/>
        <end position="269"/>
    </location>
</feature>
<dbReference type="Pfam" id="PF02627">
    <property type="entry name" value="CMD"/>
    <property type="match status" value="1"/>
</dbReference>
<organism evidence="4 5">
    <name type="scientific">Yinghuangia aomiensis</name>
    <dbReference type="NCBI Taxonomy" id="676205"/>
    <lineage>
        <taxon>Bacteria</taxon>
        <taxon>Bacillati</taxon>
        <taxon>Actinomycetota</taxon>
        <taxon>Actinomycetes</taxon>
        <taxon>Kitasatosporales</taxon>
        <taxon>Streptomycetaceae</taxon>
        <taxon>Yinghuangia</taxon>
    </lineage>
</organism>
<dbReference type="InterPro" id="IPR029032">
    <property type="entry name" value="AhpD-like"/>
</dbReference>
<dbReference type="SUPFAM" id="SSF51735">
    <property type="entry name" value="NAD(P)-binding Rossmann-fold domains"/>
    <property type="match status" value="1"/>
</dbReference>
<gene>
    <name evidence="4" type="ORF">GCM10023205_19640</name>
</gene>
<name>A0ABP9H1A3_9ACTN</name>
<keyword evidence="5" id="KW-1185">Reference proteome</keyword>
<dbReference type="InterPro" id="IPR003779">
    <property type="entry name" value="CMD-like"/>
</dbReference>
<dbReference type="EMBL" id="BAABHS010000006">
    <property type="protein sequence ID" value="GAA4957390.1"/>
    <property type="molecule type" value="Genomic_DNA"/>
</dbReference>
<evidence type="ECO:0000313" key="4">
    <source>
        <dbReference type="EMBL" id="GAA4957390.1"/>
    </source>
</evidence>
<proteinExistence type="predicted"/>
<dbReference type="InterPro" id="IPR029154">
    <property type="entry name" value="HIBADH-like_NADP-bd"/>
</dbReference>
<dbReference type="Gene3D" id="1.10.1040.10">
    <property type="entry name" value="N-(1-d-carboxylethyl)-l-norvaline Dehydrogenase, domain 2"/>
    <property type="match status" value="1"/>
</dbReference>
<feature type="domain" description="6-phosphogluconate dehydrogenase NADP-binding" evidence="2">
    <location>
        <begin position="10"/>
        <end position="164"/>
    </location>
</feature>
<evidence type="ECO:0000259" key="2">
    <source>
        <dbReference type="Pfam" id="PF03446"/>
    </source>
</evidence>
<protein>
    <recommendedName>
        <fullName evidence="6">3-hydroxyisobutyrate dehydrogenase</fullName>
    </recommendedName>
</protein>
<accession>A0ABP9H1A3</accession>
<dbReference type="Proteomes" id="UP001500466">
    <property type="component" value="Unassembled WGS sequence"/>
</dbReference>
<sequence>MGGIAETGGVAVIGLGAIGSGVAGALVAAGHETLVHDVRSQAVQVFADRAKAPGSVAEAAARARVLVVAVVDDAQVTAVFDEALPALPPGAVVLVLSTISVATLTVCAERADALGVHVVDCGVTGGPQAAADGRLVAMLGGDADAVDAVVPVVEAFAGTVVRMGGRGAGMRAKLVRNQMQYGIWAVAAEAERLAVAAGVDVEALKTVVRAGDVLTGGPTTLMGVDLPPETRRGTAALAHKDLRAALDLAEAVGADVPLTAAIEPTYDSVLGTEPAEPAPAATPAPATETVRERGLRRMSEVYNLPMDLSGATSPYVDVTIEHLFGDIWSRPALDTRERRLLTIGVIAALGKDDLMELQLSSALARGELTPEQLRETIVHLAHYAGWPLTAGLGGIVERLIRKHEAATDKAADRAAEDA</sequence>
<evidence type="ECO:0008006" key="6">
    <source>
        <dbReference type="Google" id="ProtNLM"/>
    </source>
</evidence>